<dbReference type="Proteomes" id="UP000645462">
    <property type="component" value="Unassembled WGS sequence"/>
</dbReference>
<name>A0ABQ1KMX1_9RHOB</name>
<keyword evidence="6 8" id="KW-1133">Transmembrane helix</keyword>
<keyword evidence="4" id="KW-1003">Cell membrane</keyword>
<comment type="subcellular location">
    <subcellularLocation>
        <location evidence="1">Cell membrane</location>
        <topology evidence="1">Multi-pass membrane protein</topology>
    </subcellularLocation>
</comment>
<organism evidence="10 11">
    <name type="scientific">Marivita lacus</name>
    <dbReference type="NCBI Taxonomy" id="1323742"/>
    <lineage>
        <taxon>Bacteria</taxon>
        <taxon>Pseudomonadati</taxon>
        <taxon>Pseudomonadota</taxon>
        <taxon>Alphaproteobacteria</taxon>
        <taxon>Rhodobacterales</taxon>
        <taxon>Roseobacteraceae</taxon>
        <taxon>Marivita</taxon>
    </lineage>
</organism>
<keyword evidence="11" id="KW-1185">Reference proteome</keyword>
<protein>
    <submittedName>
        <fullName evidence="10">Permease</fullName>
    </submittedName>
</protein>
<feature type="transmembrane region" description="Helical" evidence="8">
    <location>
        <begin position="6"/>
        <end position="25"/>
    </location>
</feature>
<evidence type="ECO:0000256" key="7">
    <source>
        <dbReference type="ARBA" id="ARBA00023136"/>
    </source>
</evidence>
<feature type="transmembrane region" description="Helical" evidence="8">
    <location>
        <begin position="37"/>
        <end position="56"/>
    </location>
</feature>
<reference evidence="11" key="1">
    <citation type="journal article" date="2019" name="Int. J. Syst. Evol. Microbiol.">
        <title>The Global Catalogue of Microorganisms (GCM) 10K type strain sequencing project: providing services to taxonomists for standard genome sequencing and annotation.</title>
        <authorList>
            <consortium name="The Broad Institute Genomics Platform"/>
            <consortium name="The Broad Institute Genome Sequencing Center for Infectious Disease"/>
            <person name="Wu L."/>
            <person name="Ma J."/>
        </authorList>
    </citation>
    <scope>NUCLEOTIDE SEQUENCE [LARGE SCALE GENOMIC DNA]</scope>
    <source>
        <strain evidence="11">CGMCC 1.12478</strain>
    </source>
</reference>
<keyword evidence="3" id="KW-0813">Transport</keyword>
<dbReference type="InterPro" id="IPR000620">
    <property type="entry name" value="EamA_dom"/>
</dbReference>
<dbReference type="EMBL" id="BMFC01000003">
    <property type="protein sequence ID" value="GGC01000.1"/>
    <property type="molecule type" value="Genomic_DNA"/>
</dbReference>
<evidence type="ECO:0000256" key="6">
    <source>
        <dbReference type="ARBA" id="ARBA00022989"/>
    </source>
</evidence>
<evidence type="ECO:0000259" key="9">
    <source>
        <dbReference type="Pfam" id="PF00892"/>
    </source>
</evidence>
<feature type="domain" description="EamA" evidence="9">
    <location>
        <begin position="6"/>
        <end position="141"/>
    </location>
</feature>
<evidence type="ECO:0000256" key="4">
    <source>
        <dbReference type="ARBA" id="ARBA00022475"/>
    </source>
</evidence>
<dbReference type="PANTHER" id="PTHR22911">
    <property type="entry name" value="ACYL-MALONYL CONDENSING ENZYME-RELATED"/>
    <property type="match status" value="1"/>
</dbReference>
<evidence type="ECO:0000256" key="3">
    <source>
        <dbReference type="ARBA" id="ARBA00022448"/>
    </source>
</evidence>
<feature type="transmembrane region" description="Helical" evidence="8">
    <location>
        <begin position="131"/>
        <end position="159"/>
    </location>
</feature>
<keyword evidence="5 8" id="KW-0812">Transmembrane</keyword>
<dbReference type="NCBIfam" id="TIGR00688">
    <property type="entry name" value="rarD"/>
    <property type="match status" value="1"/>
</dbReference>
<dbReference type="Pfam" id="PF00892">
    <property type="entry name" value="EamA"/>
    <property type="match status" value="1"/>
</dbReference>
<evidence type="ECO:0000313" key="11">
    <source>
        <dbReference type="Proteomes" id="UP000645462"/>
    </source>
</evidence>
<proteinExistence type="inferred from homology"/>
<evidence type="ECO:0000256" key="1">
    <source>
        <dbReference type="ARBA" id="ARBA00004651"/>
    </source>
</evidence>
<dbReference type="InterPro" id="IPR037185">
    <property type="entry name" value="EmrE-like"/>
</dbReference>
<dbReference type="RefSeq" id="WP_188481600.1">
    <property type="nucleotide sequence ID" value="NZ_BMFC01000003.1"/>
</dbReference>
<dbReference type="PANTHER" id="PTHR22911:SF137">
    <property type="entry name" value="SOLUTE CARRIER FAMILY 35 MEMBER G2-RELATED"/>
    <property type="match status" value="1"/>
</dbReference>
<evidence type="ECO:0000256" key="2">
    <source>
        <dbReference type="ARBA" id="ARBA00007362"/>
    </source>
</evidence>
<evidence type="ECO:0000256" key="5">
    <source>
        <dbReference type="ARBA" id="ARBA00022692"/>
    </source>
</evidence>
<feature type="transmembrane region" description="Helical" evidence="8">
    <location>
        <begin position="265"/>
        <end position="284"/>
    </location>
</feature>
<gene>
    <name evidence="10" type="ORF">GCM10011363_17010</name>
</gene>
<sequence>MTDTRNGVLALIAACCIWGLSGLFYKTLIGVPPHEVLAHRTFWSLVFFGLVLGLQGRLHVLWRAVSNWTSFKVIAAAALFISTNWFLFIWSIHAGRATEASMGYYIFPLVAVLLGRVVLGERLSTTQWVAITLAALGVTTLTIGLHIVPWISLVLASTFGMYGLIKKRLDLGPVVSVSAEVLILCPLALAWLTYIHMGQGGGAFGRDLTESLKLMASGPITALPLILFSYGARRLTMSTVGIVQYINPTLQFLVAVTIFGEPFGVVHMIAFALIWTALAIYSSSAYTQDRARRRAVIVAGAEVVVSTKPSSDLSAKP</sequence>
<feature type="transmembrane region" description="Helical" evidence="8">
    <location>
        <begin position="171"/>
        <end position="194"/>
    </location>
</feature>
<comment type="caution">
    <text evidence="10">The sequence shown here is derived from an EMBL/GenBank/DDBJ whole genome shotgun (WGS) entry which is preliminary data.</text>
</comment>
<accession>A0ABQ1KMX1</accession>
<feature type="transmembrane region" description="Helical" evidence="8">
    <location>
        <begin position="68"/>
        <end position="90"/>
    </location>
</feature>
<feature type="transmembrane region" description="Helical" evidence="8">
    <location>
        <begin position="239"/>
        <end position="259"/>
    </location>
</feature>
<keyword evidence="7 8" id="KW-0472">Membrane</keyword>
<feature type="transmembrane region" description="Helical" evidence="8">
    <location>
        <begin position="214"/>
        <end position="232"/>
    </location>
</feature>
<evidence type="ECO:0000313" key="10">
    <source>
        <dbReference type="EMBL" id="GGC01000.1"/>
    </source>
</evidence>
<feature type="transmembrane region" description="Helical" evidence="8">
    <location>
        <begin position="102"/>
        <end position="119"/>
    </location>
</feature>
<comment type="similarity">
    <text evidence="2">Belongs to the EamA transporter family.</text>
</comment>
<dbReference type="SUPFAM" id="SSF103481">
    <property type="entry name" value="Multidrug resistance efflux transporter EmrE"/>
    <property type="match status" value="2"/>
</dbReference>
<dbReference type="InterPro" id="IPR004626">
    <property type="entry name" value="RarD"/>
</dbReference>
<evidence type="ECO:0000256" key="8">
    <source>
        <dbReference type="SAM" id="Phobius"/>
    </source>
</evidence>